<feature type="signal peptide" evidence="2">
    <location>
        <begin position="1"/>
        <end position="20"/>
    </location>
</feature>
<feature type="chain" id="PRO_5042009039" description="Cupredoxin" evidence="2">
    <location>
        <begin position="21"/>
        <end position="231"/>
    </location>
</feature>
<dbReference type="SUPFAM" id="SSF49503">
    <property type="entry name" value="Cupredoxins"/>
    <property type="match status" value="1"/>
</dbReference>
<comment type="caution">
    <text evidence="3">The sequence shown here is derived from an EMBL/GenBank/DDBJ whole genome shotgun (WGS) entry which is preliminary data.</text>
</comment>
<organism evidence="3 4">
    <name type="scientific">Lactarius akahatsu</name>
    <dbReference type="NCBI Taxonomy" id="416441"/>
    <lineage>
        <taxon>Eukaryota</taxon>
        <taxon>Fungi</taxon>
        <taxon>Dikarya</taxon>
        <taxon>Basidiomycota</taxon>
        <taxon>Agaricomycotina</taxon>
        <taxon>Agaricomycetes</taxon>
        <taxon>Russulales</taxon>
        <taxon>Russulaceae</taxon>
        <taxon>Lactarius</taxon>
    </lineage>
</organism>
<dbReference type="InterPro" id="IPR008972">
    <property type="entry name" value="Cupredoxin"/>
</dbReference>
<dbReference type="Gene3D" id="2.60.40.420">
    <property type="entry name" value="Cupredoxins - blue copper proteins"/>
    <property type="match status" value="1"/>
</dbReference>
<proteinExistence type="predicted"/>
<evidence type="ECO:0000313" key="4">
    <source>
        <dbReference type="Proteomes" id="UP001201163"/>
    </source>
</evidence>
<sequence>MMFRSLALLSGIALFSSAAAQNVWQVTVGDATGSTIYTPNNINASVGDTVQFTFNPKNHTVTQSTFASPCAPLSGGFDSVFNPVAVGTASNFPIFNVTVNDTNPIWVYCRQGENTPASHCGKGMVFAVNPGVNGTSNSFAAFQAAARAVGAALSSSVGIPTVLPTVETSTATPPSLPSSTTSSSSTSSTPSTSSKTSPSPASSTTPNGATSLIVEGSFLMSAIGGVFLWLI</sequence>
<accession>A0AAD4Q6Z5</accession>
<keyword evidence="4" id="KW-1185">Reference proteome</keyword>
<dbReference type="PANTHER" id="PTHR34883">
    <property type="entry name" value="SERINE-RICH PROTEIN, PUTATIVE-RELATED-RELATED"/>
    <property type="match status" value="1"/>
</dbReference>
<dbReference type="AlphaFoldDB" id="A0AAD4Q6Z5"/>
<name>A0AAD4Q6Z5_9AGAM</name>
<dbReference type="CDD" id="cd00920">
    <property type="entry name" value="Cupredoxin"/>
    <property type="match status" value="1"/>
</dbReference>
<evidence type="ECO:0000256" key="2">
    <source>
        <dbReference type="SAM" id="SignalP"/>
    </source>
</evidence>
<protein>
    <recommendedName>
        <fullName evidence="5">Cupredoxin</fullName>
    </recommendedName>
</protein>
<feature type="compositionally biased region" description="Low complexity" evidence="1">
    <location>
        <begin position="168"/>
        <end position="207"/>
    </location>
</feature>
<keyword evidence="2" id="KW-0732">Signal</keyword>
<feature type="region of interest" description="Disordered" evidence="1">
    <location>
        <begin position="167"/>
        <end position="207"/>
    </location>
</feature>
<dbReference type="PANTHER" id="PTHR34883:SF15">
    <property type="entry name" value="EXTRACELLULAR SERINE-RICH PROTEIN"/>
    <property type="match status" value="1"/>
</dbReference>
<dbReference type="InterPro" id="IPR052953">
    <property type="entry name" value="Ser-rich/MCO-related"/>
</dbReference>
<evidence type="ECO:0008006" key="5">
    <source>
        <dbReference type="Google" id="ProtNLM"/>
    </source>
</evidence>
<evidence type="ECO:0000256" key="1">
    <source>
        <dbReference type="SAM" id="MobiDB-lite"/>
    </source>
</evidence>
<dbReference type="Proteomes" id="UP001201163">
    <property type="component" value="Unassembled WGS sequence"/>
</dbReference>
<evidence type="ECO:0000313" key="3">
    <source>
        <dbReference type="EMBL" id="KAH8976892.1"/>
    </source>
</evidence>
<gene>
    <name evidence="3" type="ORF">EDB92DRAFT_1922965</name>
</gene>
<dbReference type="EMBL" id="JAKELL010000416">
    <property type="protein sequence ID" value="KAH8976892.1"/>
    <property type="molecule type" value="Genomic_DNA"/>
</dbReference>
<reference evidence="3" key="1">
    <citation type="submission" date="2022-01" db="EMBL/GenBank/DDBJ databases">
        <title>Comparative genomics reveals a dynamic genome evolution in the ectomycorrhizal milk-cap (Lactarius) mushrooms.</title>
        <authorList>
            <consortium name="DOE Joint Genome Institute"/>
            <person name="Lebreton A."/>
            <person name="Tang N."/>
            <person name="Kuo A."/>
            <person name="LaButti K."/>
            <person name="Drula E."/>
            <person name="Barry K."/>
            <person name="Clum A."/>
            <person name="Lipzen A."/>
            <person name="Mousain D."/>
            <person name="Ng V."/>
            <person name="Wang R."/>
            <person name="Wang X."/>
            <person name="Dai Y."/>
            <person name="Henrissat B."/>
            <person name="Grigoriev I.V."/>
            <person name="Guerin-Laguette A."/>
            <person name="Yu F."/>
            <person name="Martin F.M."/>
        </authorList>
    </citation>
    <scope>NUCLEOTIDE SEQUENCE</scope>
    <source>
        <strain evidence="3">QP</strain>
    </source>
</reference>